<comment type="subcellular location">
    <subcellularLocation>
        <location evidence="6">Cytoplasm</location>
    </subcellularLocation>
    <subcellularLocation>
        <location evidence="6">Preautophagosomal structure membrane</location>
        <topology evidence="6">Peripheral membrane protein</topology>
    </subcellularLocation>
</comment>
<name>A0AAD4Q9R8_9AGAM</name>
<protein>
    <recommendedName>
        <fullName evidence="2 6">Autophagy-related protein 17</fullName>
    </recommendedName>
</protein>
<gene>
    <name evidence="9" type="ORF">EDB92DRAFT_238612</name>
</gene>
<dbReference type="GO" id="GO:0034045">
    <property type="term" value="C:phagophore assembly site membrane"/>
    <property type="evidence" value="ECO:0007669"/>
    <property type="project" value="UniProtKB-SubCell"/>
</dbReference>
<dbReference type="InterPro" id="IPR045326">
    <property type="entry name" value="ATG17-like_dom"/>
</dbReference>
<evidence type="ECO:0000256" key="5">
    <source>
        <dbReference type="ARBA" id="ARBA00023136"/>
    </source>
</evidence>
<dbReference type="GO" id="GO:0030295">
    <property type="term" value="F:protein kinase activator activity"/>
    <property type="evidence" value="ECO:0007669"/>
    <property type="project" value="TreeGrafter"/>
</dbReference>
<dbReference type="GO" id="GO:0060090">
    <property type="term" value="F:molecular adaptor activity"/>
    <property type="evidence" value="ECO:0007669"/>
    <property type="project" value="TreeGrafter"/>
</dbReference>
<dbReference type="AlphaFoldDB" id="A0AAD4Q9R8"/>
<dbReference type="EMBL" id="JAKELL010000013">
    <property type="protein sequence ID" value="KAH8994884.1"/>
    <property type="molecule type" value="Genomic_DNA"/>
</dbReference>
<dbReference type="GO" id="GO:1990316">
    <property type="term" value="C:Atg1/ULK1 kinase complex"/>
    <property type="evidence" value="ECO:0007669"/>
    <property type="project" value="TreeGrafter"/>
</dbReference>
<keyword evidence="3 6" id="KW-0963">Cytoplasm</keyword>
<feature type="domain" description="Autophagy protein ATG17-like" evidence="8">
    <location>
        <begin position="26"/>
        <end position="435"/>
    </location>
</feature>
<dbReference type="GO" id="GO:0000422">
    <property type="term" value="P:autophagy of mitochondrion"/>
    <property type="evidence" value="ECO:0007669"/>
    <property type="project" value="TreeGrafter"/>
</dbReference>
<evidence type="ECO:0000256" key="4">
    <source>
        <dbReference type="ARBA" id="ARBA00023006"/>
    </source>
</evidence>
<comment type="caution">
    <text evidence="9">The sequence shown here is derived from an EMBL/GenBank/DDBJ whole genome shotgun (WGS) entry which is preliminary data.</text>
</comment>
<keyword evidence="10" id="KW-1185">Reference proteome</keyword>
<dbReference type="GO" id="GO:0034727">
    <property type="term" value="P:piecemeal microautophagy of the nucleus"/>
    <property type="evidence" value="ECO:0007669"/>
    <property type="project" value="TreeGrafter"/>
</dbReference>
<evidence type="ECO:0000313" key="9">
    <source>
        <dbReference type="EMBL" id="KAH8994884.1"/>
    </source>
</evidence>
<proteinExistence type="inferred from homology"/>
<dbReference type="InterPro" id="IPR007240">
    <property type="entry name" value="Atg17"/>
</dbReference>
<dbReference type="Pfam" id="PF04108">
    <property type="entry name" value="ATG17_like"/>
    <property type="match status" value="1"/>
</dbReference>
<dbReference type="PANTHER" id="PTHR28005">
    <property type="entry name" value="AUTOPHAGY-RELATED PROTEIN 17"/>
    <property type="match status" value="1"/>
</dbReference>
<evidence type="ECO:0000259" key="8">
    <source>
        <dbReference type="Pfam" id="PF04108"/>
    </source>
</evidence>
<organism evidence="9 10">
    <name type="scientific">Lactarius akahatsu</name>
    <dbReference type="NCBI Taxonomy" id="416441"/>
    <lineage>
        <taxon>Eukaryota</taxon>
        <taxon>Fungi</taxon>
        <taxon>Dikarya</taxon>
        <taxon>Basidiomycota</taxon>
        <taxon>Agaricomycotina</taxon>
        <taxon>Agaricomycetes</taxon>
        <taxon>Russulales</taxon>
        <taxon>Russulaceae</taxon>
        <taxon>Lactarius</taxon>
    </lineage>
</organism>
<evidence type="ECO:0000256" key="3">
    <source>
        <dbReference type="ARBA" id="ARBA00022490"/>
    </source>
</evidence>
<evidence type="ECO:0000256" key="7">
    <source>
        <dbReference type="SAM" id="MobiDB-lite"/>
    </source>
</evidence>
<reference evidence="9" key="1">
    <citation type="submission" date="2022-01" db="EMBL/GenBank/DDBJ databases">
        <title>Comparative genomics reveals a dynamic genome evolution in the ectomycorrhizal milk-cap (Lactarius) mushrooms.</title>
        <authorList>
            <consortium name="DOE Joint Genome Institute"/>
            <person name="Lebreton A."/>
            <person name="Tang N."/>
            <person name="Kuo A."/>
            <person name="LaButti K."/>
            <person name="Drula E."/>
            <person name="Barry K."/>
            <person name="Clum A."/>
            <person name="Lipzen A."/>
            <person name="Mousain D."/>
            <person name="Ng V."/>
            <person name="Wang R."/>
            <person name="Wang X."/>
            <person name="Dai Y."/>
            <person name="Henrissat B."/>
            <person name="Grigoriev I.V."/>
            <person name="Guerin-Laguette A."/>
            <person name="Yu F."/>
            <person name="Martin F.M."/>
        </authorList>
    </citation>
    <scope>NUCLEOTIDE SEQUENCE</scope>
    <source>
        <strain evidence="9">QP</strain>
    </source>
</reference>
<evidence type="ECO:0000256" key="2">
    <source>
        <dbReference type="ARBA" id="ARBA00013806"/>
    </source>
</evidence>
<evidence type="ECO:0000256" key="1">
    <source>
        <dbReference type="ARBA" id="ARBA00006259"/>
    </source>
</evidence>
<evidence type="ECO:0000256" key="6">
    <source>
        <dbReference type="RuleBase" id="RU368080"/>
    </source>
</evidence>
<feature type="region of interest" description="Disordered" evidence="7">
    <location>
        <begin position="133"/>
        <end position="155"/>
    </location>
</feature>
<keyword evidence="4 6" id="KW-0072">Autophagy</keyword>
<dbReference type="PANTHER" id="PTHR28005:SF1">
    <property type="entry name" value="AUTOPHAGY-RELATED PROTEIN 17"/>
    <property type="match status" value="1"/>
</dbReference>
<comment type="function">
    <text evidence="6">Autophagy-specific protein that functions in response to autophagy-inducing signals as a scaffold to recruit other ATG proteins to organize preautophagosomal structure (PAS) formation. Modulates the timing and magnitude of the autophagy response, such as the size of the sequestering vesicles. Plays particularly a role in pexophagy and nucleophagy.</text>
</comment>
<keyword evidence="5" id="KW-0472">Membrane</keyword>
<evidence type="ECO:0000313" key="10">
    <source>
        <dbReference type="Proteomes" id="UP001201163"/>
    </source>
</evidence>
<dbReference type="Proteomes" id="UP001201163">
    <property type="component" value="Unassembled WGS sequence"/>
</dbReference>
<dbReference type="GO" id="GO:0000045">
    <property type="term" value="P:autophagosome assembly"/>
    <property type="evidence" value="ECO:0007669"/>
    <property type="project" value="TreeGrafter"/>
</dbReference>
<accession>A0AAD4Q9R8</accession>
<comment type="similarity">
    <text evidence="1 6">Belongs to the ATG17 family.</text>
</comment>
<sequence>MSSSPTGRSSEQPHLISLVLQARKALQQGEAFCSRASATSTSSSKEATDVLALNAKIQWISKAVVEQLKLAATVAKLIEERRAKLEKQTQEWDASRSRNTDTLDAVLESLGTHVVPPKFHENASGSSIFFNPTSESETEEPHNVTAPDHSPTLTIRNSNGAVASASRKAGKQKSDRSRWKTLRDFVDERAIEDALETIESERNLLEDSLAVTASYTATLQDTLRAIREALPPDKPAVDIQGILSTQEHWTTEMAHQLESLTEHFEKMEVALRDSEAGETFSEDDIQEMMRDAEELPAILAELEDAWTVVERSHGELLSAKLLSQQYLQKHRSTLDDLEELGGIMDDMLRRQDEIETDCGNRLVGLDQNLVVIEDLIRQFNAYQLSYSKLLVEVARRRQYKEAAEDIVRGMMARLDAMSEEERVFRESFNAEHGAHLPSDLCLYIENPPTRWQVIPLDGDDVESLPDVDNDLLEEVDLNLARVFGRHNSQCLLIGQGCYRTGRGTRE</sequence>